<dbReference type="RefSeq" id="WP_257745236.1">
    <property type="nucleotide sequence ID" value="NZ_CP102487.1"/>
</dbReference>
<feature type="domain" description="PKD" evidence="1">
    <location>
        <begin position="147"/>
        <end position="195"/>
    </location>
</feature>
<name>A0AA94XUD2_9MICC</name>
<evidence type="ECO:0000259" key="1">
    <source>
        <dbReference type="PROSITE" id="PS50093"/>
    </source>
</evidence>
<dbReference type="Gene3D" id="2.60.40.10">
    <property type="entry name" value="Immunoglobulins"/>
    <property type="match status" value="1"/>
</dbReference>
<dbReference type="AlphaFoldDB" id="A0AA94XUD2"/>
<evidence type="ECO:0000313" key="2">
    <source>
        <dbReference type="EMBL" id="UUX57668.1"/>
    </source>
</evidence>
<organism evidence="2 3">
    <name type="scientific">Glutamicibacter halophytocola</name>
    <dbReference type="NCBI Taxonomy" id="1933880"/>
    <lineage>
        <taxon>Bacteria</taxon>
        <taxon>Bacillati</taxon>
        <taxon>Actinomycetota</taxon>
        <taxon>Actinomycetes</taxon>
        <taxon>Micrococcales</taxon>
        <taxon>Micrococcaceae</taxon>
        <taxon>Glutamicibacter</taxon>
    </lineage>
</organism>
<gene>
    <name evidence="2" type="ORF">NUH22_10055</name>
</gene>
<accession>A0AA94XUD2</accession>
<proteinExistence type="predicted"/>
<dbReference type="GO" id="GO:0005975">
    <property type="term" value="P:carbohydrate metabolic process"/>
    <property type="evidence" value="ECO:0007669"/>
    <property type="project" value="UniProtKB-ARBA"/>
</dbReference>
<evidence type="ECO:0000313" key="3">
    <source>
        <dbReference type="Proteomes" id="UP001060018"/>
    </source>
</evidence>
<sequence>MEENGQPEHADKDKVKKPKYRIRDFDECLTGNENKSSCYVNPDIQPCSDGSLPITRQIYTIQNVLVQQFKYCPGDPPPSDLPQDLFIEQIRIDIEKFRSFPIKGSSIQSAPNKFSLRNGHTHFWASEDTQEFRSNLSGSDVRIKAIPIQWNWNYGDGATRNLSFPGEAMPSHTLHDETPTSHSYSETGKFGVKVTTLYRGEFSVDGGPWQAIPGQAAVPSNTLPIDVWRTEKELIAND</sequence>
<dbReference type="InterPro" id="IPR013783">
    <property type="entry name" value="Ig-like_fold"/>
</dbReference>
<dbReference type="EMBL" id="CP102487">
    <property type="protein sequence ID" value="UUX57668.1"/>
    <property type="molecule type" value="Genomic_DNA"/>
</dbReference>
<dbReference type="Proteomes" id="UP001060018">
    <property type="component" value="Chromosome"/>
</dbReference>
<dbReference type="InterPro" id="IPR000601">
    <property type="entry name" value="PKD_dom"/>
</dbReference>
<reference evidence="2" key="1">
    <citation type="journal article" date="2022" name="Pest Manag. Sci.">
        <title>Glutamicibacter halophytocola-mediated host fitness of potato tuber moth on Solanaceae crops.</title>
        <authorList>
            <person name="Wang W."/>
            <person name="Xiao G."/>
            <person name="Du G."/>
            <person name="Chang L."/>
            <person name="Yang Y."/>
            <person name="Ye J."/>
            <person name="Chen B."/>
        </authorList>
    </citation>
    <scope>NUCLEOTIDE SEQUENCE</scope>
    <source>
        <strain evidence="2">S2</strain>
    </source>
</reference>
<protein>
    <recommendedName>
        <fullName evidence="1">PKD domain-containing protein</fullName>
    </recommendedName>
</protein>
<dbReference type="PROSITE" id="PS50093">
    <property type="entry name" value="PKD"/>
    <property type="match status" value="1"/>
</dbReference>